<keyword evidence="2" id="KW-0560">Oxidoreductase</keyword>
<comment type="caution">
    <text evidence="5">The sequence shown here is derived from an EMBL/GenBank/DDBJ whole genome shotgun (WGS) entry which is preliminary data.</text>
</comment>
<dbReference type="InterPro" id="IPR004104">
    <property type="entry name" value="Gfo/Idh/MocA-like_OxRdtase_C"/>
</dbReference>
<dbReference type="NCBIfam" id="NF008607">
    <property type="entry name" value="PRK11579.1"/>
    <property type="match status" value="1"/>
</dbReference>
<proteinExistence type="inferred from homology"/>
<dbReference type="PANTHER" id="PTHR43708">
    <property type="entry name" value="CONSERVED EXPRESSED OXIDOREDUCTASE (EUROFUNG)"/>
    <property type="match status" value="1"/>
</dbReference>
<evidence type="ECO:0000256" key="2">
    <source>
        <dbReference type="ARBA" id="ARBA00023002"/>
    </source>
</evidence>
<evidence type="ECO:0000313" key="5">
    <source>
        <dbReference type="EMBL" id="MXQ54194.1"/>
    </source>
</evidence>
<dbReference type="Pfam" id="PF02894">
    <property type="entry name" value="GFO_IDH_MocA_C"/>
    <property type="match status" value="1"/>
</dbReference>
<dbReference type="GO" id="GO:0000166">
    <property type="term" value="F:nucleotide binding"/>
    <property type="evidence" value="ECO:0007669"/>
    <property type="project" value="InterPro"/>
</dbReference>
<name>A0A6I4W0H9_9BACL</name>
<dbReference type="Proteomes" id="UP000430692">
    <property type="component" value="Unassembled WGS sequence"/>
</dbReference>
<feature type="domain" description="Gfo/Idh/MocA-like oxidoreductase N-terminal" evidence="3">
    <location>
        <begin position="4"/>
        <end position="120"/>
    </location>
</feature>
<dbReference type="Pfam" id="PF01408">
    <property type="entry name" value="GFO_IDH_MocA"/>
    <property type="match status" value="1"/>
</dbReference>
<comment type="similarity">
    <text evidence="1">Belongs to the Gfo/Idh/MocA family.</text>
</comment>
<dbReference type="InterPro" id="IPR036291">
    <property type="entry name" value="NAD(P)-bd_dom_sf"/>
</dbReference>
<keyword evidence="6" id="KW-1185">Reference proteome</keyword>
<dbReference type="AlphaFoldDB" id="A0A6I4W0H9"/>
<evidence type="ECO:0000259" key="4">
    <source>
        <dbReference type="Pfam" id="PF02894"/>
    </source>
</evidence>
<reference evidence="5 6" key="1">
    <citation type="submission" date="2019-12" db="EMBL/GenBank/DDBJ databases">
        <title>Whole-genome analyses of novel actinobacteria.</title>
        <authorList>
            <person name="Sahin N."/>
            <person name="Saygin H."/>
        </authorList>
    </citation>
    <scope>NUCLEOTIDE SEQUENCE [LARGE SCALE GENOMIC DNA]</scope>
    <source>
        <strain evidence="5 6">KC615</strain>
    </source>
</reference>
<dbReference type="InterPro" id="IPR051317">
    <property type="entry name" value="Gfo/Idh/MocA_oxidoreduct"/>
</dbReference>
<dbReference type="EMBL" id="WUUL01000006">
    <property type="protein sequence ID" value="MXQ54194.1"/>
    <property type="molecule type" value="Genomic_DNA"/>
</dbReference>
<evidence type="ECO:0000313" key="6">
    <source>
        <dbReference type="Proteomes" id="UP000430692"/>
    </source>
</evidence>
<dbReference type="PANTHER" id="PTHR43708:SF5">
    <property type="entry name" value="CONSERVED EXPRESSED OXIDOREDUCTASE (EUROFUNG)-RELATED"/>
    <property type="match status" value="1"/>
</dbReference>
<dbReference type="GO" id="GO:0016491">
    <property type="term" value="F:oxidoreductase activity"/>
    <property type="evidence" value="ECO:0007669"/>
    <property type="project" value="UniProtKB-KW"/>
</dbReference>
<sequence>MQILKVGLIGYGFSGAVFHAPLLAVLENFEITKVLSSNPEKVHEDLGNVEVVSNIQHILDDSSIQLVIITTPNILHFEMAKQSLLAGKHVVLEKPMVNTVEEAKQLVRIAKERNLMLSVYQNRRWDNDFLTIKQLIAEGTLGEIKTYEAHFDRYRPDVQNRWREQAGEGSGILYDLGSHLIDQALHLFGTPQFVQADVLNQRDGAVTDDYFHVVLGYNTMRVILHSGSIVPAHDLKYIVHGEKGSFIKYGLDSQEAALKAGKKPIGEEWGADDPDKYGLLTSIKDGKTISQKVKTIAGSYATYYQKVYEHIVENKPSPVTAEEGLMTIKIIELAKQSSKEKRAIYL</sequence>
<dbReference type="RefSeq" id="WP_160801550.1">
    <property type="nucleotide sequence ID" value="NZ_WUUL01000006.1"/>
</dbReference>
<organism evidence="5 6">
    <name type="scientific">Shimazuella alba</name>
    <dbReference type="NCBI Taxonomy" id="2690964"/>
    <lineage>
        <taxon>Bacteria</taxon>
        <taxon>Bacillati</taxon>
        <taxon>Bacillota</taxon>
        <taxon>Bacilli</taxon>
        <taxon>Bacillales</taxon>
        <taxon>Thermoactinomycetaceae</taxon>
        <taxon>Shimazuella</taxon>
    </lineage>
</organism>
<accession>A0A6I4W0H9</accession>
<feature type="domain" description="Gfo/Idh/MocA-like oxidoreductase C-terminal" evidence="4">
    <location>
        <begin position="133"/>
        <end position="344"/>
    </location>
</feature>
<protein>
    <submittedName>
        <fullName evidence="5">Oxidoreductase</fullName>
    </submittedName>
</protein>
<evidence type="ECO:0000259" key="3">
    <source>
        <dbReference type="Pfam" id="PF01408"/>
    </source>
</evidence>
<dbReference type="Gene3D" id="3.40.50.720">
    <property type="entry name" value="NAD(P)-binding Rossmann-like Domain"/>
    <property type="match status" value="1"/>
</dbReference>
<dbReference type="SUPFAM" id="SSF51735">
    <property type="entry name" value="NAD(P)-binding Rossmann-fold domains"/>
    <property type="match status" value="1"/>
</dbReference>
<dbReference type="Gene3D" id="3.30.360.10">
    <property type="entry name" value="Dihydrodipicolinate Reductase, domain 2"/>
    <property type="match status" value="1"/>
</dbReference>
<gene>
    <name evidence="5" type="ORF">GSM42_10795</name>
</gene>
<evidence type="ECO:0000256" key="1">
    <source>
        <dbReference type="ARBA" id="ARBA00010928"/>
    </source>
</evidence>
<dbReference type="InterPro" id="IPR000683">
    <property type="entry name" value="Gfo/Idh/MocA-like_OxRdtase_N"/>
</dbReference>